<dbReference type="PANTHER" id="PTHR38777">
    <property type="entry name" value="FELS-2 PROPHAGE PROTEIN"/>
    <property type="match status" value="1"/>
</dbReference>
<dbReference type="Pfam" id="PF01258">
    <property type="entry name" value="zf-dskA_traR"/>
    <property type="match status" value="1"/>
</dbReference>
<accession>A0A3N9TIV0</accession>
<keyword evidence="7" id="KW-1185">Reference proteome</keyword>
<keyword evidence="3" id="KW-0862">Zinc</keyword>
<dbReference type="AlphaFoldDB" id="A0A3N9TIV0"/>
<keyword evidence="1" id="KW-0479">Metal-binding</keyword>
<evidence type="ECO:0000259" key="5">
    <source>
        <dbReference type="Pfam" id="PF01258"/>
    </source>
</evidence>
<dbReference type="PANTHER" id="PTHR38777:SF1">
    <property type="entry name" value="DNAK SUPPRESSOR PROTEIN"/>
    <property type="match status" value="1"/>
</dbReference>
<evidence type="ECO:0000256" key="3">
    <source>
        <dbReference type="ARBA" id="ARBA00022833"/>
    </source>
</evidence>
<dbReference type="Proteomes" id="UP000281112">
    <property type="component" value="Unassembled WGS sequence"/>
</dbReference>
<dbReference type="OrthoDB" id="962301at2"/>
<dbReference type="RefSeq" id="WP_124936152.1">
    <property type="nucleotide sequence ID" value="NZ_RJVQ01000002.1"/>
</dbReference>
<dbReference type="GO" id="GO:1900378">
    <property type="term" value="P:positive regulation of secondary metabolite biosynthetic process"/>
    <property type="evidence" value="ECO:0007669"/>
    <property type="project" value="TreeGrafter"/>
</dbReference>
<feature type="domain" description="Zinc finger DksA/TraR C4-type" evidence="5">
    <location>
        <begin position="34"/>
        <end position="65"/>
    </location>
</feature>
<protein>
    <submittedName>
        <fullName evidence="6">TraR/DksA family transcriptional regulator</fullName>
    </submittedName>
</protein>
<dbReference type="GO" id="GO:0008270">
    <property type="term" value="F:zinc ion binding"/>
    <property type="evidence" value="ECO:0007669"/>
    <property type="project" value="UniProtKB-KW"/>
</dbReference>
<dbReference type="EMBL" id="RJVQ01000002">
    <property type="protein sequence ID" value="RQW64030.1"/>
    <property type="molecule type" value="Genomic_DNA"/>
</dbReference>
<organism evidence="6 7">
    <name type="scientific">Vibrio viridaestus</name>
    <dbReference type="NCBI Taxonomy" id="2487322"/>
    <lineage>
        <taxon>Bacteria</taxon>
        <taxon>Pseudomonadati</taxon>
        <taxon>Pseudomonadota</taxon>
        <taxon>Gammaproteobacteria</taxon>
        <taxon>Vibrionales</taxon>
        <taxon>Vibrionaceae</taxon>
        <taxon>Vibrio</taxon>
    </lineage>
</organism>
<dbReference type="PROSITE" id="PS51128">
    <property type="entry name" value="ZF_DKSA_2"/>
    <property type="match status" value="1"/>
</dbReference>
<dbReference type="SUPFAM" id="SSF57716">
    <property type="entry name" value="Glucocorticoid receptor-like (DNA-binding domain)"/>
    <property type="match status" value="1"/>
</dbReference>
<name>A0A3N9TIV0_9VIBR</name>
<keyword evidence="2" id="KW-0863">Zinc-finger</keyword>
<reference evidence="6 7" key="1">
    <citation type="submission" date="2018-11" db="EMBL/GenBank/DDBJ databases">
        <title>Vibrio LJC006 sp. nov., isolated from seawater during the bloom of the enteromorpha.</title>
        <authorList>
            <person name="Liang J."/>
        </authorList>
    </citation>
    <scope>NUCLEOTIDE SEQUENCE [LARGE SCALE GENOMIC DNA]</scope>
    <source>
        <strain evidence="6 7">LJC006</strain>
    </source>
</reference>
<dbReference type="Gene3D" id="1.20.120.910">
    <property type="entry name" value="DksA, coiled-coil domain"/>
    <property type="match status" value="1"/>
</dbReference>
<gene>
    <name evidence="6" type="ORF">EES38_05345</name>
</gene>
<feature type="zinc finger region" description="dksA C4-type" evidence="4">
    <location>
        <begin position="36"/>
        <end position="60"/>
    </location>
</feature>
<evidence type="ECO:0000313" key="7">
    <source>
        <dbReference type="Proteomes" id="UP000281112"/>
    </source>
</evidence>
<dbReference type="InterPro" id="IPR012783">
    <property type="entry name" value="Znf_C4_TraR"/>
</dbReference>
<dbReference type="InterPro" id="IPR000962">
    <property type="entry name" value="Znf_DskA_TraR"/>
</dbReference>
<evidence type="ECO:0000256" key="1">
    <source>
        <dbReference type="ARBA" id="ARBA00022723"/>
    </source>
</evidence>
<dbReference type="NCBIfam" id="TIGR02419">
    <property type="entry name" value="C4_traR_proteo"/>
    <property type="match status" value="1"/>
</dbReference>
<evidence type="ECO:0000313" key="6">
    <source>
        <dbReference type="EMBL" id="RQW64030.1"/>
    </source>
</evidence>
<comment type="caution">
    <text evidence="6">The sequence shown here is derived from an EMBL/GenBank/DDBJ whole genome shotgun (WGS) entry which is preliminary data.</text>
</comment>
<evidence type="ECO:0000256" key="2">
    <source>
        <dbReference type="ARBA" id="ARBA00022771"/>
    </source>
</evidence>
<sequence length="65" mass="7429">MDIIDDANATEAKFQKMALERQQSRVRSNRPSEKHCLECGDEIPQARREAAPGCQYCVTCQSERE</sequence>
<evidence type="ECO:0000256" key="4">
    <source>
        <dbReference type="PROSITE-ProRule" id="PRU00510"/>
    </source>
</evidence>
<proteinExistence type="predicted"/>